<dbReference type="NCBIfam" id="TIGR03780">
    <property type="entry name" value="Bac_Flav_CT_N"/>
    <property type="match status" value="1"/>
</dbReference>
<proteinExistence type="predicted"/>
<protein>
    <submittedName>
        <fullName evidence="2">Conjugative transposon protein TraN</fullName>
    </submittedName>
</protein>
<sequence length="282" mass="32335">MKKTFLFLASFFLFAINSFAQEKGTDGTLLKNKLERIYLTKDVSLHFVSPEPIQYADISTKSMLGDLPVKNVLRLKFIPDSIKQYGFVNHSLGIVTIVGEKFIAQYDVWYTENESNVQTQIEILPKNTNPLDVGSIPMSQNDLHNYAMTALKNGTRSHAVRSTAYGMTAQINNVYTVDDYVFVDVTYTNSTNLKYDIDEFRFKIDDKRITKATNVQSIELKPAYQLYEKSAFKRKYRNVFAFKKFTFPDNKVLTIELSEKQISGRVITLQLDYSDVLNADTL</sequence>
<accession>A0A317EID1</accession>
<dbReference type="EMBL" id="QGNZ01000006">
    <property type="protein sequence ID" value="PWS25887.1"/>
    <property type="molecule type" value="Genomic_DNA"/>
</dbReference>
<reference evidence="2 3" key="1">
    <citation type="submission" date="2018-05" db="EMBL/GenBank/DDBJ databases">
        <title>Pedobacter paludis sp. nov., isolated from wetland soil.</title>
        <authorList>
            <person name="Zhang Y."/>
            <person name="Wang G."/>
        </authorList>
    </citation>
    <scope>NUCLEOTIDE SEQUENCE [LARGE SCALE GENOMIC DNA]</scope>
    <source>
        <strain evidence="2 3">KCTC22721</strain>
    </source>
</reference>
<dbReference type="AlphaFoldDB" id="A0A317EID1"/>
<organism evidence="2 3">
    <name type="scientific">Pedobacter yonginense</name>
    <dbReference type="NCBI Taxonomy" id="651869"/>
    <lineage>
        <taxon>Bacteria</taxon>
        <taxon>Pseudomonadati</taxon>
        <taxon>Bacteroidota</taxon>
        <taxon>Sphingobacteriia</taxon>
        <taxon>Sphingobacteriales</taxon>
        <taxon>Sphingobacteriaceae</taxon>
        <taxon>Pedobacter</taxon>
    </lineage>
</organism>
<dbReference type="RefSeq" id="WP_109927408.1">
    <property type="nucleotide sequence ID" value="NZ_QGNZ01000006.1"/>
</dbReference>
<comment type="caution">
    <text evidence="2">The sequence shown here is derived from an EMBL/GenBank/DDBJ whole genome shotgun (WGS) entry which is preliminary data.</text>
</comment>
<evidence type="ECO:0000313" key="3">
    <source>
        <dbReference type="Proteomes" id="UP000245379"/>
    </source>
</evidence>
<dbReference type="Proteomes" id="UP000245379">
    <property type="component" value="Unassembled WGS sequence"/>
</dbReference>
<keyword evidence="3" id="KW-1185">Reference proteome</keyword>
<feature type="signal peptide" evidence="1">
    <location>
        <begin position="1"/>
        <end position="20"/>
    </location>
</feature>
<name>A0A317EID1_9SPHI</name>
<dbReference type="InterPro" id="IPR022298">
    <property type="entry name" value="Conjug_transposon_TraN"/>
</dbReference>
<evidence type="ECO:0000256" key="1">
    <source>
        <dbReference type="SAM" id="SignalP"/>
    </source>
</evidence>
<dbReference type="Pfam" id="PF13595">
    <property type="entry name" value="DUF4138"/>
    <property type="match status" value="1"/>
</dbReference>
<dbReference type="OrthoDB" id="1038500at2"/>
<keyword evidence="1" id="KW-0732">Signal</keyword>
<gene>
    <name evidence="2" type="primary">traN</name>
    <name evidence="2" type="ORF">DHW03_18815</name>
</gene>
<evidence type="ECO:0000313" key="2">
    <source>
        <dbReference type="EMBL" id="PWS25887.1"/>
    </source>
</evidence>
<feature type="chain" id="PRO_5016271620" evidence="1">
    <location>
        <begin position="21"/>
        <end position="282"/>
    </location>
</feature>